<gene>
    <name evidence="3" type="ORF">MB818_11015</name>
</gene>
<dbReference type="InterPro" id="IPR025582">
    <property type="entry name" value="YARHG_dom"/>
</dbReference>
<evidence type="ECO:0000256" key="1">
    <source>
        <dbReference type="SAM" id="SignalP"/>
    </source>
</evidence>
<comment type="caution">
    <text evidence="3">The sequence shown here is derived from an EMBL/GenBank/DDBJ whole genome shotgun (WGS) entry which is preliminary data.</text>
</comment>
<protein>
    <submittedName>
        <fullName evidence="3">DUF4453 domain-containing protein</fullName>
    </submittedName>
</protein>
<dbReference type="SMART" id="SM01324">
    <property type="entry name" value="YARHG"/>
    <property type="match status" value="1"/>
</dbReference>
<dbReference type="InterPro" id="IPR027920">
    <property type="entry name" value="DUF4453"/>
</dbReference>
<evidence type="ECO:0000313" key="3">
    <source>
        <dbReference type="EMBL" id="MCG6558735.1"/>
    </source>
</evidence>
<feature type="chain" id="PRO_5047135092" evidence="1">
    <location>
        <begin position="20"/>
        <end position="186"/>
    </location>
</feature>
<evidence type="ECO:0000259" key="2">
    <source>
        <dbReference type="SMART" id="SM01324"/>
    </source>
</evidence>
<evidence type="ECO:0000313" key="4">
    <source>
        <dbReference type="Proteomes" id="UP001165279"/>
    </source>
</evidence>
<reference evidence="3" key="1">
    <citation type="submission" date="2022-02" db="EMBL/GenBank/DDBJ databases">
        <title>The genome sequence of Ruegeria sp. 1NDH52C.</title>
        <authorList>
            <person name="Du J."/>
        </authorList>
    </citation>
    <scope>NUCLEOTIDE SEQUENCE</scope>
    <source>
        <strain evidence="3">1NDH52C</strain>
    </source>
</reference>
<dbReference type="Pfam" id="PF14627">
    <property type="entry name" value="DUF4453"/>
    <property type="match status" value="1"/>
</dbReference>
<feature type="domain" description="YARHG" evidence="2">
    <location>
        <begin position="5"/>
        <end position="78"/>
    </location>
</feature>
<name>A0ABS9NWY9_9RHOB</name>
<proteinExistence type="predicted"/>
<keyword evidence="4" id="KW-1185">Reference proteome</keyword>
<keyword evidence="1" id="KW-0732">Signal</keyword>
<sequence>MRRLLSLLFALLLPLPVLADDGCHDLWFTRNLIMDRAGYCFGSTLGQAVFDNRGCTGKSVSLGAAEQRLVTQIRALEQSHGCRVNTGQLWLDLDDVFWRQQLWVLPVRDEFESACLGWLGPVIALRAGPGHGTAQIGQVLPGDYVGYAHIPVGGWTYVTTHSADWQIKSGGWFDLSIPEQCRDFAG</sequence>
<dbReference type="Proteomes" id="UP001165279">
    <property type="component" value="Unassembled WGS sequence"/>
</dbReference>
<accession>A0ABS9NWY9</accession>
<dbReference type="EMBL" id="JAKOEM010000008">
    <property type="protein sequence ID" value="MCG6558735.1"/>
    <property type="molecule type" value="Genomic_DNA"/>
</dbReference>
<feature type="signal peptide" evidence="1">
    <location>
        <begin position="1"/>
        <end position="19"/>
    </location>
</feature>
<organism evidence="3 4">
    <name type="scientific">Ruegeria alba</name>
    <dbReference type="NCBI Taxonomy" id="2916756"/>
    <lineage>
        <taxon>Bacteria</taxon>
        <taxon>Pseudomonadati</taxon>
        <taxon>Pseudomonadota</taxon>
        <taxon>Alphaproteobacteria</taxon>
        <taxon>Rhodobacterales</taxon>
        <taxon>Roseobacteraceae</taxon>
        <taxon>Ruegeria</taxon>
    </lineage>
</organism>
<dbReference type="Pfam" id="PF13308">
    <property type="entry name" value="YARHG"/>
    <property type="match status" value="1"/>
</dbReference>
<dbReference type="RefSeq" id="WP_234139684.1">
    <property type="nucleotide sequence ID" value="NZ_JAKOEM010000008.1"/>
</dbReference>